<evidence type="ECO:0000313" key="7">
    <source>
        <dbReference type="Proteomes" id="UP000283589"/>
    </source>
</evidence>
<evidence type="ECO:0000313" key="5">
    <source>
        <dbReference type="EMBL" id="RGV32092.1"/>
    </source>
</evidence>
<name>A0A413ILG7_9BACT</name>
<dbReference type="Pfam" id="PF04773">
    <property type="entry name" value="FecR"/>
    <property type="match status" value="1"/>
</dbReference>
<dbReference type="Proteomes" id="UP000283589">
    <property type="component" value="Unassembled WGS sequence"/>
</dbReference>
<evidence type="ECO:0000313" key="6">
    <source>
        <dbReference type="EMBL" id="RGY15665.1"/>
    </source>
</evidence>
<dbReference type="OrthoDB" id="1098890at2"/>
<dbReference type="AlphaFoldDB" id="A0A413ILG7"/>
<protein>
    <submittedName>
        <fullName evidence="4">DUF4974 domain-containing protein</fullName>
    </submittedName>
    <submittedName>
        <fullName evidence="6">FecR family protein</fullName>
    </submittedName>
</protein>
<feature type="transmembrane region" description="Helical" evidence="1">
    <location>
        <begin position="81"/>
        <end position="102"/>
    </location>
</feature>
<sequence>MKLDLYRVVELFRKSFSISLSDREKEELDDVLQDDYLKEAYDQLSDETFVLDKFREFDIYEYRPAFNKLKVYRHHTLVRRWITWSSSVAAVLMLVFVFVYHWERQGKEQKLAEITQHIVHPGSNAAILKLTDGRTVEIGKQPLELKEAKGSVVKYENGRLSYSSGKEEAIKDVYNELIVPIGGECHVLLDDGTEVWLNAGSRLKYPVAFLGEKRKVIFSGEAFFEVKKDSRPFIVSMETGDVTVLGTSFGIRAYPGETDYTTLVTGKVCFQSKENESVILSPGEQAVLHLAGRLEKREVNVEEYVGWKDGLFVFRNETLSEIMKILGRWYGVNVIFLDDSLKELEYTGNLERYDSINTFLQLLKRLKEVHYEIKGNTVVLYK</sequence>
<organism evidence="6 8">
    <name type="scientific">Butyricimonas virosa</name>
    <dbReference type="NCBI Taxonomy" id="544645"/>
    <lineage>
        <taxon>Bacteria</taxon>
        <taxon>Pseudomonadati</taxon>
        <taxon>Bacteroidota</taxon>
        <taxon>Bacteroidia</taxon>
        <taxon>Bacteroidales</taxon>
        <taxon>Odoribacteraceae</taxon>
        <taxon>Butyricimonas</taxon>
    </lineage>
</organism>
<dbReference type="GeneID" id="93097969"/>
<dbReference type="Proteomes" id="UP000654720">
    <property type="component" value="Chromosome"/>
</dbReference>
<dbReference type="GO" id="GO:0016989">
    <property type="term" value="F:sigma factor antagonist activity"/>
    <property type="evidence" value="ECO:0007669"/>
    <property type="project" value="TreeGrafter"/>
</dbReference>
<proteinExistence type="predicted"/>
<dbReference type="InterPro" id="IPR006860">
    <property type="entry name" value="FecR"/>
</dbReference>
<dbReference type="Proteomes" id="UP000286063">
    <property type="component" value="Unassembled WGS sequence"/>
</dbReference>
<dbReference type="PANTHER" id="PTHR30273:SF2">
    <property type="entry name" value="PROTEIN FECR"/>
    <property type="match status" value="1"/>
</dbReference>
<evidence type="ECO:0000313" key="9">
    <source>
        <dbReference type="Proteomes" id="UP000654720"/>
    </source>
</evidence>
<dbReference type="RefSeq" id="WP_027201385.1">
    <property type="nucleotide sequence ID" value="NZ_CAJUBB010000044.1"/>
</dbReference>
<evidence type="ECO:0000256" key="1">
    <source>
        <dbReference type="SAM" id="Phobius"/>
    </source>
</evidence>
<dbReference type="PANTHER" id="PTHR30273">
    <property type="entry name" value="PERIPLASMIC SIGNAL SENSOR AND SIGMA FACTOR ACTIVATOR FECR-RELATED"/>
    <property type="match status" value="1"/>
</dbReference>
<reference evidence="4 9" key="2">
    <citation type="submission" date="2021-02" db="EMBL/GenBank/DDBJ databases">
        <title>FDA dAtabase for Regulatory Grade micrObial Sequences (FDA-ARGOS): Supporting development and validation of Infectious Disease Dx tests.</title>
        <authorList>
            <person name="Carlson P."/>
            <person name="Fischbach M."/>
            <person name="Hastie J."/>
            <person name="Bilen M."/>
            <person name="Cheng A."/>
            <person name="Tallon L."/>
            <person name="Sadzewicz L."/>
            <person name="Zhao X."/>
            <person name="Boylan J."/>
            <person name="Ott S."/>
            <person name="Bowen H."/>
            <person name="Vavikolanu K."/>
            <person name="Mehta A."/>
            <person name="Aluvathingal J."/>
            <person name="Nadendla S."/>
            <person name="Yan Y."/>
            <person name="Sichtig H."/>
        </authorList>
    </citation>
    <scope>NUCLEOTIDE SEQUENCE [LARGE SCALE GENOMIC DNA]</scope>
    <source>
        <strain evidence="4 9">FDAARGOS_1229</strain>
    </source>
</reference>
<keyword evidence="9" id="KW-1185">Reference proteome</keyword>
<dbReference type="EMBL" id="CP069450">
    <property type="protein sequence ID" value="QRO49353.1"/>
    <property type="molecule type" value="Genomic_DNA"/>
</dbReference>
<keyword evidence="1" id="KW-0812">Transmembrane</keyword>
<keyword evidence="1" id="KW-0472">Membrane</keyword>
<evidence type="ECO:0000259" key="2">
    <source>
        <dbReference type="Pfam" id="PF04773"/>
    </source>
</evidence>
<dbReference type="InterPro" id="IPR032508">
    <property type="entry name" value="FecR_C"/>
</dbReference>
<dbReference type="PIRSF" id="PIRSF018266">
    <property type="entry name" value="FecR"/>
    <property type="match status" value="1"/>
</dbReference>
<dbReference type="InterPro" id="IPR012373">
    <property type="entry name" value="Ferrdict_sens_TM"/>
</dbReference>
<dbReference type="Pfam" id="PF16344">
    <property type="entry name" value="FecR_C"/>
    <property type="match status" value="1"/>
</dbReference>
<dbReference type="Gene3D" id="2.60.120.1440">
    <property type="match status" value="1"/>
</dbReference>
<feature type="domain" description="FecR protein" evidence="2">
    <location>
        <begin position="182"/>
        <end position="268"/>
    </location>
</feature>
<dbReference type="STRING" id="1121130.GCA_000519105_02760"/>
<evidence type="ECO:0000313" key="8">
    <source>
        <dbReference type="Proteomes" id="UP000286063"/>
    </source>
</evidence>
<keyword evidence="1" id="KW-1133">Transmembrane helix</keyword>
<evidence type="ECO:0000259" key="3">
    <source>
        <dbReference type="Pfam" id="PF16344"/>
    </source>
</evidence>
<dbReference type="EMBL" id="QSCR01000023">
    <property type="protein sequence ID" value="RGY15665.1"/>
    <property type="molecule type" value="Genomic_DNA"/>
</dbReference>
<evidence type="ECO:0000313" key="4">
    <source>
        <dbReference type="EMBL" id="QRO49353.1"/>
    </source>
</evidence>
<reference evidence="7 8" key="1">
    <citation type="submission" date="2018-08" db="EMBL/GenBank/DDBJ databases">
        <title>A genome reference for cultivated species of the human gut microbiota.</title>
        <authorList>
            <person name="Zou Y."/>
            <person name="Xue W."/>
            <person name="Luo G."/>
        </authorList>
    </citation>
    <scope>NUCLEOTIDE SEQUENCE [LARGE SCALE GENOMIC DNA]</scope>
    <source>
        <strain evidence="5 7">AF14-49</strain>
        <strain evidence="6 8">OF02-7</strain>
    </source>
</reference>
<dbReference type="Gene3D" id="3.55.50.30">
    <property type="match status" value="1"/>
</dbReference>
<dbReference type="EMBL" id="QRZA01000024">
    <property type="protein sequence ID" value="RGV32092.1"/>
    <property type="molecule type" value="Genomic_DNA"/>
</dbReference>
<gene>
    <name evidence="5" type="ORF">DWW18_15310</name>
    <name evidence="6" type="ORF">DXA50_12550</name>
    <name evidence="4" type="ORF">I6J59_15760</name>
</gene>
<accession>A0A413ILG7</accession>
<feature type="domain" description="Protein FecR C-terminal" evidence="3">
    <location>
        <begin position="312"/>
        <end position="379"/>
    </location>
</feature>